<evidence type="ECO:0000256" key="1">
    <source>
        <dbReference type="SAM" id="MobiDB-lite"/>
    </source>
</evidence>
<feature type="compositionally biased region" description="Polar residues" evidence="1">
    <location>
        <begin position="604"/>
        <end position="614"/>
    </location>
</feature>
<feature type="compositionally biased region" description="Low complexity" evidence="1">
    <location>
        <begin position="580"/>
        <end position="589"/>
    </location>
</feature>
<evidence type="ECO:0000313" key="3">
    <source>
        <dbReference type="EMBL" id="CAF4277498.1"/>
    </source>
</evidence>
<gene>
    <name evidence="3" type="ORF">GIL414_LOCUS24836</name>
</gene>
<reference evidence="3" key="1">
    <citation type="submission" date="2021-02" db="EMBL/GenBank/DDBJ databases">
        <authorList>
            <person name="Nowell W R."/>
        </authorList>
    </citation>
    <scope>NUCLEOTIDE SEQUENCE</scope>
</reference>
<feature type="compositionally biased region" description="Polar residues" evidence="1">
    <location>
        <begin position="623"/>
        <end position="633"/>
    </location>
</feature>
<dbReference type="InterPro" id="IPR049012">
    <property type="entry name" value="Mutator_transp_dom"/>
</dbReference>
<accession>A0A8S2TF60</accession>
<feature type="compositionally biased region" description="Basic and acidic residues" evidence="1">
    <location>
        <begin position="558"/>
        <end position="570"/>
    </location>
</feature>
<feature type="domain" description="Mutator-like transposase" evidence="2">
    <location>
        <begin position="107"/>
        <end position="429"/>
    </location>
</feature>
<dbReference type="AlphaFoldDB" id="A0A8S2TF60"/>
<protein>
    <recommendedName>
        <fullName evidence="2">Mutator-like transposase domain-containing protein</fullName>
    </recommendedName>
</protein>
<organism evidence="3 4">
    <name type="scientific">Rotaria magnacalcarata</name>
    <dbReference type="NCBI Taxonomy" id="392030"/>
    <lineage>
        <taxon>Eukaryota</taxon>
        <taxon>Metazoa</taxon>
        <taxon>Spiralia</taxon>
        <taxon>Gnathifera</taxon>
        <taxon>Rotifera</taxon>
        <taxon>Eurotatoria</taxon>
        <taxon>Bdelloidea</taxon>
        <taxon>Philodinida</taxon>
        <taxon>Philodinidae</taxon>
        <taxon>Rotaria</taxon>
    </lineage>
</organism>
<evidence type="ECO:0000313" key="4">
    <source>
        <dbReference type="Proteomes" id="UP000681720"/>
    </source>
</evidence>
<sequence length="737" mass="84498">MTHSSALKKEKQLRLARNTSKSRKIINIVRKNTRELQNYFISNKSQSTSNEQFTYKTRTFTGPSCQKLTDFLKQKGTDDNNNIHDYYQIIHNSFLLQLMKQTVCASCKLIWNGDMSVAKREGLYCSLVFICCCSHEIKFNTSKQCLNTSKRDINVRIFAGFGHQGLVKLCAILNVPLPTDEDHFSDTLDYLLPTFESYKLRSMKNAVEEACKKSNGRKITVSGDGTWQKRGFSSLHGVVEVLSNGPTSKVIDLERLSKKCSICTGLLSIKYSDPKKYSEIKNKHQCEVNHVGSSASMKVAGIHRLFARSKMLYNVKYAHYIGDGDAKVFPKLISDPPYEDVSITKIEDVNHFSKRMLHRLQKIAESLKKTNIDGKLGIRGSGRMTKKMMINFKHYYRLAIVRNKTNLDDVVRAVWAIWKHKPHHEWCSPRYCGYLQAFEKGEEYDHTAHSLPLKIMKAIRPVFEELADREYTETLKIAPKNRYSTGVMIDLCAPMAVSFYNDGYQSIIPILAELTGNTGFFTRVGMKRLDERRIYYEHKRKRKAVQKSKQNEETSDSLSDRMSVDDNRDDQLDDSYIPASESRTTTSSEDFSDDESDGSDNIDSRNINQTNPKSRTNDKSADTPKSLSRSFSTLPITTNANSLNLPLSSLTLTIKPNPLDLPHDQKQRQEIDYKLNQLIFGIRQKKLKTKKKEIYELPPLIKQLIRCLYPSDIDDNNCSQKPDIVFTLRTSIELFRV</sequence>
<name>A0A8S2TF60_9BILA</name>
<feature type="region of interest" description="Disordered" evidence="1">
    <location>
        <begin position="540"/>
        <end position="633"/>
    </location>
</feature>
<proteinExistence type="predicted"/>
<dbReference type="Proteomes" id="UP000681720">
    <property type="component" value="Unassembled WGS sequence"/>
</dbReference>
<evidence type="ECO:0000259" key="2">
    <source>
        <dbReference type="Pfam" id="PF20700"/>
    </source>
</evidence>
<dbReference type="Pfam" id="PF20700">
    <property type="entry name" value="Mutator"/>
    <property type="match status" value="1"/>
</dbReference>
<dbReference type="EMBL" id="CAJOBJ010031802">
    <property type="protein sequence ID" value="CAF4277498.1"/>
    <property type="molecule type" value="Genomic_DNA"/>
</dbReference>
<feature type="compositionally biased region" description="Acidic residues" evidence="1">
    <location>
        <begin position="590"/>
        <end position="600"/>
    </location>
</feature>
<comment type="caution">
    <text evidence="3">The sequence shown here is derived from an EMBL/GenBank/DDBJ whole genome shotgun (WGS) entry which is preliminary data.</text>
</comment>